<dbReference type="Proteomes" id="UP001594351">
    <property type="component" value="Unassembled WGS sequence"/>
</dbReference>
<evidence type="ECO:0000256" key="3">
    <source>
        <dbReference type="PROSITE-ProRule" id="PRU00169"/>
    </source>
</evidence>
<dbReference type="SUPFAM" id="SSF52172">
    <property type="entry name" value="CheY-like"/>
    <property type="match status" value="1"/>
</dbReference>
<reference evidence="5 6" key="1">
    <citation type="submission" date="2024-09" db="EMBL/GenBank/DDBJ databases">
        <title>Laminarin stimulates single cell rates of sulfate reduction while oxygen inhibits transcriptomic activity in coastal marine sediment.</title>
        <authorList>
            <person name="Lindsay M."/>
            <person name="Orcutt B."/>
            <person name="Emerson D."/>
            <person name="Stepanauskas R."/>
            <person name="D'Angelo T."/>
        </authorList>
    </citation>
    <scope>NUCLEOTIDE SEQUENCE [LARGE SCALE GENOMIC DNA]</scope>
    <source>
        <strain evidence="5">SAG AM-311-K15</strain>
    </source>
</reference>
<evidence type="ECO:0000313" key="6">
    <source>
        <dbReference type="Proteomes" id="UP001594351"/>
    </source>
</evidence>
<dbReference type="SMART" id="SM00448">
    <property type="entry name" value="REC"/>
    <property type="match status" value="1"/>
</dbReference>
<dbReference type="PANTHER" id="PTHR44591">
    <property type="entry name" value="STRESS RESPONSE REGULATOR PROTEIN 1"/>
    <property type="match status" value="1"/>
</dbReference>
<name>A0ABV6YRH0_UNCC1</name>
<dbReference type="PANTHER" id="PTHR44591:SF14">
    <property type="entry name" value="PROTEIN PILG"/>
    <property type="match status" value="1"/>
</dbReference>
<feature type="modified residue" description="4-aspartylphosphate" evidence="3">
    <location>
        <position position="54"/>
    </location>
</feature>
<sequence>MINVLIVDNFPSILDLLRLALRDYWDTLTVHTARDGLEAYRILHSHQIDLLITDLIMPRVSGFELIHYVNNFQSHIPVIVMTASVPFIELAREDLSIKHFFLKPFPLESFIEVVLSEIYRSSKPVQVPTYKKLLR</sequence>
<evidence type="ECO:0000259" key="4">
    <source>
        <dbReference type="PROSITE" id="PS50110"/>
    </source>
</evidence>
<keyword evidence="6" id="KW-1185">Reference proteome</keyword>
<gene>
    <name evidence="5" type="ORF">ACFL27_00635</name>
</gene>
<dbReference type="PROSITE" id="PS50110">
    <property type="entry name" value="RESPONSE_REGULATORY"/>
    <property type="match status" value="1"/>
</dbReference>
<dbReference type="InterPro" id="IPR011006">
    <property type="entry name" value="CheY-like_superfamily"/>
</dbReference>
<evidence type="ECO:0000256" key="2">
    <source>
        <dbReference type="ARBA" id="ARBA00023012"/>
    </source>
</evidence>
<evidence type="ECO:0000256" key="1">
    <source>
        <dbReference type="ARBA" id="ARBA00022553"/>
    </source>
</evidence>
<dbReference type="InterPro" id="IPR050595">
    <property type="entry name" value="Bact_response_regulator"/>
</dbReference>
<keyword evidence="1 3" id="KW-0597">Phosphoprotein</keyword>
<comment type="caution">
    <text evidence="5">The sequence shown here is derived from an EMBL/GenBank/DDBJ whole genome shotgun (WGS) entry which is preliminary data.</text>
</comment>
<feature type="domain" description="Response regulatory" evidence="4">
    <location>
        <begin position="3"/>
        <end position="118"/>
    </location>
</feature>
<keyword evidence="2" id="KW-0902">Two-component regulatory system</keyword>
<proteinExistence type="predicted"/>
<protein>
    <submittedName>
        <fullName evidence="5">Response regulator transcription factor</fullName>
    </submittedName>
</protein>
<evidence type="ECO:0000313" key="5">
    <source>
        <dbReference type="EMBL" id="MFC1848686.1"/>
    </source>
</evidence>
<organism evidence="5 6">
    <name type="scientific">candidate division CSSED10-310 bacterium</name>
    <dbReference type="NCBI Taxonomy" id="2855610"/>
    <lineage>
        <taxon>Bacteria</taxon>
        <taxon>Bacteria division CSSED10-310</taxon>
    </lineage>
</organism>
<dbReference type="InterPro" id="IPR001789">
    <property type="entry name" value="Sig_transdc_resp-reg_receiver"/>
</dbReference>
<dbReference type="Gene3D" id="3.40.50.2300">
    <property type="match status" value="1"/>
</dbReference>
<accession>A0ABV6YRH0</accession>
<dbReference type="Pfam" id="PF00072">
    <property type="entry name" value="Response_reg"/>
    <property type="match status" value="1"/>
</dbReference>
<dbReference type="EMBL" id="JBHPBY010000004">
    <property type="protein sequence ID" value="MFC1848686.1"/>
    <property type="molecule type" value="Genomic_DNA"/>
</dbReference>